<organism evidence="1 2">
    <name type="scientific">Listeria grayi FSL F6-1183</name>
    <dbReference type="NCBI Taxonomy" id="1265827"/>
    <lineage>
        <taxon>Bacteria</taxon>
        <taxon>Bacillati</taxon>
        <taxon>Bacillota</taxon>
        <taxon>Bacilli</taxon>
        <taxon>Bacillales</taxon>
        <taxon>Listeriaceae</taxon>
        <taxon>Listeria</taxon>
    </lineage>
</organism>
<reference evidence="1 2" key="1">
    <citation type="submission" date="2012-12" db="EMBL/GenBank/DDBJ databases">
        <title>Novel taxa of Listeriaceae from agricultural environments in the United States.</title>
        <authorList>
            <person name="den Bakker H.C."/>
            <person name="Allred A."/>
            <person name="Warchocki S."/>
            <person name="Wright E.M."/>
            <person name="Burrell A."/>
            <person name="Nightingale K.K."/>
            <person name="Kephart D."/>
            <person name="Wiedmann M."/>
        </authorList>
    </citation>
    <scope>NUCLEOTIDE SEQUENCE [LARGE SCALE GENOMIC DNA]</scope>
    <source>
        <strain evidence="1 2">FSL F6-1183</strain>
    </source>
</reference>
<proteinExistence type="predicted"/>
<evidence type="ECO:0000313" key="1">
    <source>
        <dbReference type="EMBL" id="EUJ26844.1"/>
    </source>
</evidence>
<dbReference type="EMBL" id="AODG01000014">
    <property type="protein sequence ID" value="EUJ26844.1"/>
    <property type="molecule type" value="Genomic_DNA"/>
</dbReference>
<keyword evidence="1" id="KW-0067">ATP-binding</keyword>
<sequence>MELDIAFPDPVGIKRLLAEFAPVEKI</sequence>
<evidence type="ECO:0000313" key="2">
    <source>
        <dbReference type="Proteomes" id="UP000019251"/>
    </source>
</evidence>
<dbReference type="Proteomes" id="UP000019251">
    <property type="component" value="Unassembled WGS sequence"/>
</dbReference>
<dbReference type="Pfam" id="PF21196">
    <property type="entry name" value="PcrA_UvrD_tudor"/>
    <property type="match status" value="1"/>
</dbReference>
<dbReference type="AlphaFoldDB" id="A0A829R4V0"/>
<protein>
    <submittedName>
        <fullName evidence="1">ATP-dependent DNA helicase</fullName>
    </submittedName>
</protein>
<comment type="caution">
    <text evidence="1">The sequence shown here is derived from an EMBL/GenBank/DDBJ whole genome shotgun (WGS) entry which is preliminary data.</text>
</comment>
<keyword evidence="1" id="KW-0378">Hydrolase</keyword>
<accession>A0A829R4V0</accession>
<keyword evidence="1" id="KW-0547">Nucleotide-binding</keyword>
<name>A0A829R4V0_LISGR</name>
<gene>
    <name evidence="1" type="ORF">LMUR_12177</name>
</gene>
<dbReference type="GO" id="GO:0004386">
    <property type="term" value="F:helicase activity"/>
    <property type="evidence" value="ECO:0007669"/>
    <property type="project" value="UniProtKB-KW"/>
</dbReference>
<keyword evidence="1" id="KW-0347">Helicase</keyword>